<dbReference type="Pfam" id="PF07690">
    <property type="entry name" value="MFS_1"/>
    <property type="match status" value="1"/>
</dbReference>
<dbReference type="PANTHER" id="PTHR43266">
    <property type="entry name" value="MACROLIDE-EFFLUX PROTEIN"/>
    <property type="match status" value="1"/>
</dbReference>
<keyword evidence="10" id="KW-1185">Reference proteome</keyword>
<evidence type="ECO:0000259" key="8">
    <source>
        <dbReference type="PROSITE" id="PS50850"/>
    </source>
</evidence>
<keyword evidence="3" id="KW-1003">Cell membrane</keyword>
<dbReference type="Proteomes" id="UP000236151">
    <property type="component" value="Unassembled WGS sequence"/>
</dbReference>
<dbReference type="GO" id="GO:0022857">
    <property type="term" value="F:transmembrane transporter activity"/>
    <property type="evidence" value="ECO:0007669"/>
    <property type="project" value="InterPro"/>
</dbReference>
<evidence type="ECO:0000256" key="1">
    <source>
        <dbReference type="ARBA" id="ARBA00004651"/>
    </source>
</evidence>
<dbReference type="Gene3D" id="1.20.1250.20">
    <property type="entry name" value="MFS general substrate transporter like domains"/>
    <property type="match status" value="1"/>
</dbReference>
<protein>
    <submittedName>
        <fullName evidence="9">MFS transporter</fullName>
    </submittedName>
</protein>
<keyword evidence="5 7" id="KW-1133">Transmembrane helix</keyword>
<dbReference type="CDD" id="cd06173">
    <property type="entry name" value="MFS_MefA_like"/>
    <property type="match status" value="1"/>
</dbReference>
<dbReference type="PANTHER" id="PTHR43266:SF10">
    <property type="entry name" value="BACILYSIN EXPORTER BACE-RELATED"/>
    <property type="match status" value="1"/>
</dbReference>
<reference evidence="9 10" key="1">
    <citation type="submission" date="2017-06" db="EMBL/GenBank/DDBJ databases">
        <title>Investigating the central metabolism of Clostridium thermosuccinogenes.</title>
        <authorList>
            <person name="Koendjbiharie J.G."/>
            <person name="van Kranenburg R."/>
        </authorList>
    </citation>
    <scope>NUCLEOTIDE SEQUENCE [LARGE SCALE GENOMIC DNA]</scope>
    <source>
        <strain evidence="9 10">DSM 5806</strain>
    </source>
</reference>
<keyword evidence="2" id="KW-0813">Transport</keyword>
<evidence type="ECO:0000256" key="4">
    <source>
        <dbReference type="ARBA" id="ARBA00022692"/>
    </source>
</evidence>
<dbReference type="KEGG" id="cthd:CDO33_06200"/>
<dbReference type="OrthoDB" id="9775268at2"/>
<evidence type="ECO:0000256" key="5">
    <source>
        <dbReference type="ARBA" id="ARBA00022989"/>
    </source>
</evidence>
<dbReference type="GO" id="GO:0005886">
    <property type="term" value="C:plasma membrane"/>
    <property type="evidence" value="ECO:0007669"/>
    <property type="project" value="UniProtKB-SubCell"/>
</dbReference>
<dbReference type="RefSeq" id="WP_103080267.1">
    <property type="nucleotide sequence ID" value="NZ_CP021850.1"/>
</dbReference>
<evidence type="ECO:0000313" key="9">
    <source>
        <dbReference type="EMBL" id="PNU01138.1"/>
    </source>
</evidence>
<feature type="transmembrane region" description="Helical" evidence="7">
    <location>
        <begin position="292"/>
        <end position="309"/>
    </location>
</feature>
<feature type="transmembrane region" description="Helical" evidence="7">
    <location>
        <begin position="81"/>
        <end position="104"/>
    </location>
</feature>
<feature type="transmembrane region" description="Helical" evidence="7">
    <location>
        <begin position="374"/>
        <end position="395"/>
    </location>
</feature>
<proteinExistence type="predicted"/>
<feature type="transmembrane region" description="Helical" evidence="7">
    <location>
        <begin position="266"/>
        <end position="285"/>
    </location>
</feature>
<keyword evidence="4 7" id="KW-0812">Transmembrane</keyword>
<feature type="transmembrane region" description="Helical" evidence="7">
    <location>
        <begin position="224"/>
        <end position="246"/>
    </location>
</feature>
<feature type="transmembrane region" description="Helical" evidence="7">
    <location>
        <begin position="49"/>
        <end position="69"/>
    </location>
</feature>
<sequence length="410" mass="44681">MKTDIKHKGNTLFNKKILLFLLSQNISLFGSSVVGFAIIWYITLKTSSGLWLMLSTICSMLPQVVISLWGGVWADRYNRKYLIMLSDAFIAIATLGLAISFWAGFQRMELLLAVSVVRSIGSGIQAPAVNAIYPQIVPQEGLTKIQGINQTLSSVLMLLAPAVGGAMLGTMDIAWTFMLDVVTAALAVLIISFIKVERIERTDESTSVFVELKQGIQYTFRHPLLRGIVICYACSFFLITPAAVLTPLLVERSFGNDVWRLTANEMVWTVGSLVGGMFVALYGSFKDKVRTTAMCLVAFGITFGLLGMAGNFVLYLIIMGTSGFFMPIIATAQTVLIQENTEPTMMGRVFSIIQIIGASAMPVAILLFGPLADVVSVEIILIITGVLLALVGIAYERSNKKTSALQKDMQ</sequence>
<comment type="subcellular location">
    <subcellularLocation>
        <location evidence="1">Cell membrane</location>
        <topology evidence="1">Multi-pass membrane protein</topology>
    </subcellularLocation>
</comment>
<name>A0A2K2FKZ6_9CLOT</name>
<dbReference type="PROSITE" id="PS50850">
    <property type="entry name" value="MFS"/>
    <property type="match status" value="1"/>
</dbReference>
<evidence type="ECO:0000256" key="3">
    <source>
        <dbReference type="ARBA" id="ARBA00022475"/>
    </source>
</evidence>
<dbReference type="InterPro" id="IPR036259">
    <property type="entry name" value="MFS_trans_sf"/>
</dbReference>
<feature type="transmembrane region" description="Helical" evidence="7">
    <location>
        <begin position="315"/>
        <end position="337"/>
    </location>
</feature>
<feature type="transmembrane region" description="Helical" evidence="7">
    <location>
        <begin position="20"/>
        <end position="43"/>
    </location>
</feature>
<feature type="transmembrane region" description="Helical" evidence="7">
    <location>
        <begin position="349"/>
        <end position="368"/>
    </location>
</feature>
<feature type="domain" description="Major facilitator superfamily (MFS) profile" evidence="8">
    <location>
        <begin position="11"/>
        <end position="403"/>
    </location>
</feature>
<dbReference type="InterPro" id="IPR020846">
    <property type="entry name" value="MFS_dom"/>
</dbReference>
<organism evidence="9 10">
    <name type="scientific">Clostridium thermosuccinogenes</name>
    <dbReference type="NCBI Taxonomy" id="84032"/>
    <lineage>
        <taxon>Bacteria</taxon>
        <taxon>Bacillati</taxon>
        <taxon>Bacillota</taxon>
        <taxon>Clostridia</taxon>
        <taxon>Eubacteriales</taxon>
        <taxon>Clostridiaceae</taxon>
        <taxon>Clostridium</taxon>
    </lineage>
</organism>
<evidence type="ECO:0000256" key="7">
    <source>
        <dbReference type="SAM" id="Phobius"/>
    </source>
</evidence>
<evidence type="ECO:0000313" key="10">
    <source>
        <dbReference type="Proteomes" id="UP000236151"/>
    </source>
</evidence>
<dbReference type="EMBL" id="NIOJ01000004">
    <property type="protein sequence ID" value="PNU01138.1"/>
    <property type="molecule type" value="Genomic_DNA"/>
</dbReference>
<evidence type="ECO:0000256" key="2">
    <source>
        <dbReference type="ARBA" id="ARBA00022448"/>
    </source>
</evidence>
<comment type="caution">
    <text evidence="9">The sequence shown here is derived from an EMBL/GenBank/DDBJ whole genome shotgun (WGS) entry which is preliminary data.</text>
</comment>
<keyword evidence="6 7" id="KW-0472">Membrane</keyword>
<gene>
    <name evidence="9" type="ORF">CDQ84_03175</name>
</gene>
<dbReference type="InterPro" id="IPR011701">
    <property type="entry name" value="MFS"/>
</dbReference>
<evidence type="ECO:0000256" key="6">
    <source>
        <dbReference type="ARBA" id="ARBA00023136"/>
    </source>
</evidence>
<dbReference type="SUPFAM" id="SSF103473">
    <property type="entry name" value="MFS general substrate transporter"/>
    <property type="match status" value="1"/>
</dbReference>
<accession>A0A2K2FKZ6</accession>
<feature type="transmembrane region" description="Helical" evidence="7">
    <location>
        <begin position="173"/>
        <end position="194"/>
    </location>
</feature>
<dbReference type="AlphaFoldDB" id="A0A2K2FKZ6"/>